<evidence type="ECO:0000256" key="3">
    <source>
        <dbReference type="ARBA" id="ARBA00022692"/>
    </source>
</evidence>
<feature type="transmembrane region" description="Helical" evidence="7">
    <location>
        <begin position="102"/>
        <end position="123"/>
    </location>
</feature>
<feature type="transmembrane region" description="Helical" evidence="7">
    <location>
        <begin position="262"/>
        <end position="282"/>
    </location>
</feature>
<evidence type="ECO:0000256" key="1">
    <source>
        <dbReference type="ARBA" id="ARBA00004141"/>
    </source>
</evidence>
<protein>
    <submittedName>
        <fullName evidence="9">Drug/metabolite transporter, DME family</fullName>
    </submittedName>
</protein>
<dbReference type="RefSeq" id="WP_091275430.1">
    <property type="nucleotide sequence ID" value="NZ_FMCW01000002.1"/>
</dbReference>
<feature type="transmembrane region" description="Helical" evidence="7">
    <location>
        <begin position="167"/>
        <end position="186"/>
    </location>
</feature>
<feature type="transmembrane region" description="Helical" evidence="7">
    <location>
        <begin position="78"/>
        <end position="96"/>
    </location>
</feature>
<dbReference type="InterPro" id="IPR000620">
    <property type="entry name" value="EamA_dom"/>
</dbReference>
<evidence type="ECO:0000256" key="5">
    <source>
        <dbReference type="ARBA" id="ARBA00023136"/>
    </source>
</evidence>
<evidence type="ECO:0000313" key="10">
    <source>
        <dbReference type="Proteomes" id="UP000199375"/>
    </source>
</evidence>
<feature type="domain" description="EamA" evidence="8">
    <location>
        <begin position="168"/>
        <end position="302"/>
    </location>
</feature>
<feature type="region of interest" description="Disordered" evidence="6">
    <location>
        <begin position="310"/>
        <end position="330"/>
    </location>
</feature>
<comment type="subcellular location">
    <subcellularLocation>
        <location evidence="1">Membrane</location>
        <topology evidence="1">Multi-pass membrane protein</topology>
    </subcellularLocation>
</comment>
<dbReference type="AlphaFoldDB" id="A0A1C4U9A8"/>
<feature type="transmembrane region" description="Helical" evidence="7">
    <location>
        <begin position="48"/>
        <end position="66"/>
    </location>
</feature>
<gene>
    <name evidence="9" type="ORF">GA0070558_102313</name>
</gene>
<organism evidence="9 10">
    <name type="scientific">Micromonospora haikouensis</name>
    <dbReference type="NCBI Taxonomy" id="686309"/>
    <lineage>
        <taxon>Bacteria</taxon>
        <taxon>Bacillati</taxon>
        <taxon>Actinomycetota</taxon>
        <taxon>Actinomycetes</taxon>
        <taxon>Micromonosporales</taxon>
        <taxon>Micromonosporaceae</taxon>
        <taxon>Micromonospora</taxon>
    </lineage>
</organism>
<dbReference type="InterPro" id="IPR037185">
    <property type="entry name" value="EmrE-like"/>
</dbReference>
<feature type="domain" description="EamA" evidence="8">
    <location>
        <begin position="14"/>
        <end position="152"/>
    </location>
</feature>
<dbReference type="PANTHER" id="PTHR32322">
    <property type="entry name" value="INNER MEMBRANE TRANSPORTER"/>
    <property type="match status" value="1"/>
</dbReference>
<keyword evidence="4 7" id="KW-1133">Transmembrane helix</keyword>
<dbReference type="Proteomes" id="UP000199375">
    <property type="component" value="Unassembled WGS sequence"/>
</dbReference>
<evidence type="ECO:0000256" key="4">
    <source>
        <dbReference type="ARBA" id="ARBA00022989"/>
    </source>
</evidence>
<keyword evidence="3 7" id="KW-0812">Transmembrane</keyword>
<dbReference type="GO" id="GO:0016020">
    <property type="term" value="C:membrane"/>
    <property type="evidence" value="ECO:0007669"/>
    <property type="project" value="UniProtKB-SubCell"/>
</dbReference>
<evidence type="ECO:0000256" key="7">
    <source>
        <dbReference type="SAM" id="Phobius"/>
    </source>
</evidence>
<feature type="transmembrane region" description="Helical" evidence="7">
    <location>
        <begin position="198"/>
        <end position="221"/>
    </location>
</feature>
<evidence type="ECO:0000259" key="8">
    <source>
        <dbReference type="Pfam" id="PF00892"/>
    </source>
</evidence>
<keyword evidence="5 7" id="KW-0472">Membrane</keyword>
<dbReference type="InterPro" id="IPR050638">
    <property type="entry name" value="AA-Vitamin_Transporters"/>
</dbReference>
<feature type="transmembrane region" description="Helical" evidence="7">
    <location>
        <begin position="135"/>
        <end position="155"/>
    </location>
</feature>
<name>A0A1C4U9A8_9ACTN</name>
<dbReference type="SUPFAM" id="SSF103481">
    <property type="entry name" value="Multidrug resistance efflux transporter EmrE"/>
    <property type="match status" value="2"/>
</dbReference>
<dbReference type="EMBL" id="FMCW01000002">
    <property type="protein sequence ID" value="SCE68199.1"/>
    <property type="molecule type" value="Genomic_DNA"/>
</dbReference>
<feature type="transmembrane region" description="Helical" evidence="7">
    <location>
        <begin position="233"/>
        <end position="255"/>
    </location>
</feature>
<proteinExistence type="inferred from homology"/>
<dbReference type="PANTHER" id="PTHR32322:SF2">
    <property type="entry name" value="EAMA DOMAIN-CONTAINING PROTEIN"/>
    <property type="match status" value="1"/>
</dbReference>
<evidence type="ECO:0000313" key="9">
    <source>
        <dbReference type="EMBL" id="SCE68199.1"/>
    </source>
</evidence>
<comment type="similarity">
    <text evidence="2">Belongs to the EamA transporter family.</text>
</comment>
<reference evidence="9 10" key="1">
    <citation type="submission" date="2016-06" db="EMBL/GenBank/DDBJ databases">
        <authorList>
            <person name="Kjaerup R.B."/>
            <person name="Dalgaard T.S."/>
            <person name="Juul-Madsen H.R."/>
        </authorList>
    </citation>
    <scope>NUCLEOTIDE SEQUENCE [LARGE SCALE GENOMIC DNA]</scope>
    <source>
        <strain evidence="9 10">DSM 45626</strain>
    </source>
</reference>
<accession>A0A1C4U9A8</accession>
<evidence type="ECO:0000256" key="6">
    <source>
        <dbReference type="SAM" id="MobiDB-lite"/>
    </source>
</evidence>
<feature type="transmembrane region" description="Helical" evidence="7">
    <location>
        <begin position="16"/>
        <end position="36"/>
    </location>
</feature>
<evidence type="ECO:0000256" key="2">
    <source>
        <dbReference type="ARBA" id="ARBA00007362"/>
    </source>
</evidence>
<sequence length="330" mass="32513">MTTTAGATHRRTRIGLLQVCAAGVLWGTGGLVVTVLHRRDGLGAMTVSAWRMALAAVALAGFAVVTRRSGVVLATLRTHPVLAVVVGVGTALYQALYFGSVLLVGVSVSTVVSLGLAPVLTAAWEHAAARSRPSLREVAVLAAALTGLVLISATAGHGSPAPGGRPGLGIVLAVASGATYAATTLLGHTLAQRVDSVALTTCATAAGTLALLPWLGIALTAGEPVLTAAPASLALLAYLGVATMALAYGLLYAGLRTTSGSAATVATLVEPLSAALLAALLLGERLTAPALLGGALILAAVVALQPAGQDRTAPAAARPGPAQPDRAAGP</sequence>
<feature type="transmembrane region" description="Helical" evidence="7">
    <location>
        <begin position="288"/>
        <end position="308"/>
    </location>
</feature>
<dbReference type="Pfam" id="PF00892">
    <property type="entry name" value="EamA"/>
    <property type="match status" value="2"/>
</dbReference>